<dbReference type="InterPro" id="IPR036890">
    <property type="entry name" value="HATPase_C_sf"/>
</dbReference>
<evidence type="ECO:0000256" key="9">
    <source>
        <dbReference type="SAM" id="Phobius"/>
    </source>
</evidence>
<dbReference type="EMBL" id="JAVIIP010000038">
    <property type="protein sequence ID" value="MDX8542003.1"/>
    <property type="molecule type" value="Genomic_DNA"/>
</dbReference>
<gene>
    <name evidence="11" type="ORF">RFM23_30905</name>
</gene>
<protein>
    <recommendedName>
        <fullName evidence="2">histidine kinase</fullName>
        <ecNumber evidence="2">2.7.13.3</ecNumber>
    </recommendedName>
</protein>
<dbReference type="PANTHER" id="PTHR24421:SF10">
    <property type="entry name" value="NITRATE_NITRITE SENSOR PROTEIN NARQ"/>
    <property type="match status" value="1"/>
</dbReference>
<proteinExistence type="predicted"/>
<keyword evidence="5" id="KW-0547">Nucleotide-binding</keyword>
<comment type="catalytic activity">
    <reaction evidence="1">
        <text>ATP + protein L-histidine = ADP + protein N-phospho-L-histidine.</text>
        <dbReference type="EC" id="2.7.13.3"/>
    </reaction>
</comment>
<keyword evidence="12" id="KW-1185">Reference proteome</keyword>
<dbReference type="Gene3D" id="3.30.565.10">
    <property type="entry name" value="Histidine kinase-like ATPase, C-terminal domain"/>
    <property type="match status" value="1"/>
</dbReference>
<dbReference type="Gene3D" id="1.20.5.1930">
    <property type="match status" value="1"/>
</dbReference>
<evidence type="ECO:0000256" key="4">
    <source>
        <dbReference type="ARBA" id="ARBA00022679"/>
    </source>
</evidence>
<keyword evidence="3" id="KW-0597">Phosphoprotein</keyword>
<feature type="transmembrane region" description="Helical" evidence="9">
    <location>
        <begin position="168"/>
        <end position="188"/>
    </location>
</feature>
<keyword evidence="9" id="KW-1133">Transmembrane helix</keyword>
<keyword evidence="9" id="KW-0472">Membrane</keyword>
<keyword evidence="6 11" id="KW-0418">Kinase</keyword>
<dbReference type="EC" id="2.7.13.3" evidence="2"/>
<evidence type="ECO:0000256" key="1">
    <source>
        <dbReference type="ARBA" id="ARBA00000085"/>
    </source>
</evidence>
<keyword evidence="8" id="KW-0902">Two-component regulatory system</keyword>
<evidence type="ECO:0000313" key="11">
    <source>
        <dbReference type="EMBL" id="MDX8542003.1"/>
    </source>
</evidence>
<sequence length="556" mass="60171">MEVDLGASRNFFWRGMGGHPTRLGNWFRGVRPWQMVAVSRFALAVFALLAIYADPSQPARSSALAYYLLGGYVVYAGALALATIRVSPRPVVALAVHAVDIAVFSILIYLTEGPTSPLFVFLTFALFSATLRWSWRGVIATAILIVLVYGLLAVTADIDTGEDITRTIVRSAYLIVAGILFLYFGAILERERLRYAQLASWPDGPTSDERFPALDPIFAHLSKTANVPGLLVVWEDHYEPYRYVAEFADGSTRYSMEAAADFETAIQDNTRSGAASGVQNEISKRILSDRGIRHSVVAPVGGASHSGWLSLVGEHDLGDDLMPLAAIAALRIGAEIEHHYLRQQLVKAAMREGRSRLARDMHDSLLQSLAAIGLQLKALERDVAAPERRQIADIRGSVAEQQGLLRQLVSEARGNDRGRAADTPVEAAVADVLRKMEAQWNCRMSLAVSPGGLVASQETVDGLSLFMAEAVANGVRHGGATKFRLDVAKSEKALSIRLQDNGSGLPGLSGSLSHKRVFEAGLGSASLRRRAIDLGAIMHLHSSSEGLEIDLKVPIG</sequence>
<evidence type="ECO:0000256" key="5">
    <source>
        <dbReference type="ARBA" id="ARBA00022741"/>
    </source>
</evidence>
<dbReference type="Pfam" id="PF07730">
    <property type="entry name" value="HisKA_3"/>
    <property type="match status" value="1"/>
</dbReference>
<dbReference type="PANTHER" id="PTHR24421">
    <property type="entry name" value="NITRATE/NITRITE SENSOR PROTEIN NARX-RELATED"/>
    <property type="match status" value="1"/>
</dbReference>
<accession>A0ABU5AXR3</accession>
<name>A0ABU5AXR3_9HYPH</name>
<dbReference type="InterPro" id="IPR011712">
    <property type="entry name" value="Sig_transdc_His_kin_sub3_dim/P"/>
</dbReference>
<evidence type="ECO:0000256" key="2">
    <source>
        <dbReference type="ARBA" id="ARBA00012438"/>
    </source>
</evidence>
<dbReference type="Proteomes" id="UP001276564">
    <property type="component" value="Unassembled WGS sequence"/>
</dbReference>
<evidence type="ECO:0000256" key="7">
    <source>
        <dbReference type="ARBA" id="ARBA00022840"/>
    </source>
</evidence>
<comment type="caution">
    <text evidence="11">The sequence shown here is derived from an EMBL/GenBank/DDBJ whole genome shotgun (WGS) entry which is preliminary data.</text>
</comment>
<evidence type="ECO:0000259" key="10">
    <source>
        <dbReference type="Pfam" id="PF07730"/>
    </source>
</evidence>
<evidence type="ECO:0000313" key="12">
    <source>
        <dbReference type="Proteomes" id="UP001276564"/>
    </source>
</evidence>
<keyword evidence="7" id="KW-0067">ATP-binding</keyword>
<feature type="transmembrane region" description="Helical" evidence="9">
    <location>
        <begin position="64"/>
        <end position="84"/>
    </location>
</feature>
<dbReference type="RefSeq" id="WP_320322174.1">
    <property type="nucleotide sequence ID" value="NZ_JAVIIP010000038.1"/>
</dbReference>
<dbReference type="InterPro" id="IPR050482">
    <property type="entry name" value="Sensor_HK_TwoCompSys"/>
</dbReference>
<evidence type="ECO:0000256" key="6">
    <source>
        <dbReference type="ARBA" id="ARBA00022777"/>
    </source>
</evidence>
<feature type="transmembrane region" description="Helical" evidence="9">
    <location>
        <begin position="32"/>
        <end position="52"/>
    </location>
</feature>
<organism evidence="11 12">
    <name type="scientific">Mesorhizobium abyssinicae</name>
    <dbReference type="NCBI Taxonomy" id="1209958"/>
    <lineage>
        <taxon>Bacteria</taxon>
        <taxon>Pseudomonadati</taxon>
        <taxon>Pseudomonadota</taxon>
        <taxon>Alphaproteobacteria</taxon>
        <taxon>Hyphomicrobiales</taxon>
        <taxon>Phyllobacteriaceae</taxon>
        <taxon>Mesorhizobium</taxon>
    </lineage>
</organism>
<evidence type="ECO:0000256" key="3">
    <source>
        <dbReference type="ARBA" id="ARBA00022553"/>
    </source>
</evidence>
<keyword evidence="4" id="KW-0808">Transferase</keyword>
<reference evidence="11 12" key="1">
    <citation type="submission" date="2023-08" db="EMBL/GenBank/DDBJ databases">
        <title>Implementing the SeqCode for naming new Mesorhizobium species isolated from Vachellia karroo root nodules.</title>
        <authorList>
            <person name="Van Lill M."/>
        </authorList>
    </citation>
    <scope>NUCLEOTIDE SEQUENCE [LARGE SCALE GENOMIC DNA]</scope>
    <source>
        <strain evidence="11 12">VK4B</strain>
    </source>
</reference>
<feature type="domain" description="Signal transduction histidine kinase subgroup 3 dimerisation and phosphoacceptor" evidence="10">
    <location>
        <begin position="354"/>
        <end position="413"/>
    </location>
</feature>
<feature type="transmembrane region" description="Helical" evidence="9">
    <location>
        <begin position="91"/>
        <end position="110"/>
    </location>
</feature>
<feature type="transmembrane region" description="Helical" evidence="9">
    <location>
        <begin position="138"/>
        <end position="156"/>
    </location>
</feature>
<dbReference type="SUPFAM" id="SSF55874">
    <property type="entry name" value="ATPase domain of HSP90 chaperone/DNA topoisomerase II/histidine kinase"/>
    <property type="match status" value="1"/>
</dbReference>
<keyword evidence="9" id="KW-0812">Transmembrane</keyword>
<evidence type="ECO:0000256" key="8">
    <source>
        <dbReference type="ARBA" id="ARBA00023012"/>
    </source>
</evidence>
<dbReference type="GO" id="GO:0016301">
    <property type="term" value="F:kinase activity"/>
    <property type="evidence" value="ECO:0007669"/>
    <property type="project" value="UniProtKB-KW"/>
</dbReference>